<dbReference type="Gene3D" id="3.40.50.2000">
    <property type="entry name" value="Glycogen Phosphorylase B"/>
    <property type="match status" value="1"/>
</dbReference>
<organism evidence="1 2">
    <name type="scientific">Actinobaculum massiliense ACS-171-V-Col2</name>
    <dbReference type="NCBI Taxonomy" id="883066"/>
    <lineage>
        <taxon>Bacteria</taxon>
        <taxon>Bacillati</taxon>
        <taxon>Actinomycetota</taxon>
        <taxon>Actinomycetes</taxon>
        <taxon>Actinomycetales</taxon>
        <taxon>Actinomycetaceae</taxon>
        <taxon>Actinobaculum</taxon>
    </lineage>
</organism>
<proteinExistence type="predicted"/>
<protein>
    <recommendedName>
        <fullName evidence="3">Glycosyl transferase family 1 domain-containing protein</fullName>
    </recommendedName>
</protein>
<dbReference type="HOGENOM" id="CLU_602460_0_0_11"/>
<dbReference type="SUPFAM" id="SSF53756">
    <property type="entry name" value="UDP-Glycosyltransferase/glycogen phosphorylase"/>
    <property type="match status" value="1"/>
</dbReference>
<dbReference type="EMBL" id="AGWL01000007">
    <property type="protein sequence ID" value="EKU94768.1"/>
    <property type="molecule type" value="Genomic_DNA"/>
</dbReference>
<name>K9EDJ7_9ACTO</name>
<dbReference type="STRING" id="202789.GCA_001457435_00893"/>
<dbReference type="CDD" id="cd03801">
    <property type="entry name" value="GT4_PimA-like"/>
    <property type="match status" value="1"/>
</dbReference>
<comment type="caution">
    <text evidence="1">The sequence shown here is derived from an EMBL/GenBank/DDBJ whole genome shotgun (WGS) entry which is preliminary data.</text>
</comment>
<dbReference type="AlphaFoldDB" id="K9EDJ7"/>
<keyword evidence="2" id="KW-1185">Reference proteome</keyword>
<gene>
    <name evidence="1" type="ORF">HMPREF9233_01222</name>
</gene>
<evidence type="ECO:0008006" key="3">
    <source>
        <dbReference type="Google" id="ProtNLM"/>
    </source>
</evidence>
<dbReference type="RefSeq" id="WP_007001428.1">
    <property type="nucleotide sequence ID" value="NZ_JH992955.1"/>
</dbReference>
<dbReference type="GO" id="GO:0016757">
    <property type="term" value="F:glycosyltransferase activity"/>
    <property type="evidence" value="ECO:0007669"/>
    <property type="project" value="TreeGrafter"/>
</dbReference>
<dbReference type="eggNOG" id="COG0438">
    <property type="taxonomic scope" value="Bacteria"/>
</dbReference>
<dbReference type="Proteomes" id="UP000009888">
    <property type="component" value="Unassembled WGS sequence"/>
</dbReference>
<dbReference type="Pfam" id="PF13692">
    <property type="entry name" value="Glyco_trans_1_4"/>
    <property type="match status" value="1"/>
</dbReference>
<dbReference type="PATRIC" id="fig|883066.3.peg.1280"/>
<sequence>MSEIAIVSLDTFSEKMAGPAIRVWEIARELSRSNQVRILSFGKVSRPGENFEIFETRVESFQTDLGSPDVVVVQGYLLQTFPWLGTSDFKLVVDLYDPLHLESLEVEKHRPLAERRFAFQHAAAELEAQMRVGDFFLCASRAQRHLWLGEMVALGRITPELYDADPSLNKLIALVPFGLSDSEPVRTTNAIRGAIPGISEESKVVIWGGGIYNWFDPLTVIRAIDRAKEKIADLHLVFLGAKHPNPDVPEMRMVTAARELARDLGLEGTRVHFNESWVPYDERQNYLCDADVAVSAHFNNVETEFSFRTRILDYLWAGLPMVVTEGDYFADLTQREGLGEVVGYEDVDAFAAALVNLLNDDGYRTQARENIARIAQSFRWSEVLAPLREYCASPYFAPDRESAEQRARAGKRSAPAKARRSPIALAAKSFESLRSQGVRATARHIKSFLARQREHS</sequence>
<reference evidence="1 2" key="1">
    <citation type="submission" date="2012-09" db="EMBL/GenBank/DDBJ databases">
        <title>The Genome Sequence of Actinobaculum massiliae ACS-171-V-COL2.</title>
        <authorList>
            <consortium name="The Broad Institute Genome Sequencing Platform"/>
            <person name="Earl A."/>
            <person name="Ward D."/>
            <person name="Feldgarden M."/>
            <person name="Gevers D."/>
            <person name="Saerens B."/>
            <person name="Vaneechoutte M."/>
            <person name="Walker B."/>
            <person name="Young S.K."/>
            <person name="Zeng Q."/>
            <person name="Gargeya S."/>
            <person name="Fitzgerald M."/>
            <person name="Haas B."/>
            <person name="Abouelleil A."/>
            <person name="Alvarado L."/>
            <person name="Arachchi H.M."/>
            <person name="Berlin A."/>
            <person name="Chapman S.B."/>
            <person name="Goldberg J."/>
            <person name="Griggs A."/>
            <person name="Gujja S."/>
            <person name="Hansen M."/>
            <person name="Howarth C."/>
            <person name="Imamovic A."/>
            <person name="Larimer J."/>
            <person name="McCowen C."/>
            <person name="Montmayeur A."/>
            <person name="Murphy C."/>
            <person name="Neiman D."/>
            <person name="Pearson M."/>
            <person name="Priest M."/>
            <person name="Roberts A."/>
            <person name="Saif S."/>
            <person name="Shea T."/>
            <person name="Sisk P."/>
            <person name="Sykes S."/>
            <person name="Wortman J."/>
            <person name="Nusbaum C."/>
            <person name="Birren B."/>
        </authorList>
    </citation>
    <scope>NUCLEOTIDE SEQUENCE [LARGE SCALE GENOMIC DNA]</scope>
    <source>
        <strain evidence="2">ACS-171-V-Col2</strain>
    </source>
</reference>
<evidence type="ECO:0000313" key="2">
    <source>
        <dbReference type="Proteomes" id="UP000009888"/>
    </source>
</evidence>
<accession>K9EDJ7</accession>
<dbReference type="PANTHER" id="PTHR12526">
    <property type="entry name" value="GLYCOSYLTRANSFERASE"/>
    <property type="match status" value="1"/>
</dbReference>
<dbReference type="PANTHER" id="PTHR12526:SF635">
    <property type="entry name" value="GLYCOSYL TRANSFERASE GROUP 1"/>
    <property type="match status" value="1"/>
</dbReference>
<evidence type="ECO:0000313" key="1">
    <source>
        <dbReference type="EMBL" id="EKU94768.1"/>
    </source>
</evidence>